<evidence type="ECO:0000256" key="1">
    <source>
        <dbReference type="SAM" id="MobiDB-lite"/>
    </source>
</evidence>
<feature type="signal peptide" evidence="2">
    <location>
        <begin position="1"/>
        <end position="19"/>
    </location>
</feature>
<evidence type="ECO:0000256" key="2">
    <source>
        <dbReference type="SAM" id="SignalP"/>
    </source>
</evidence>
<keyword evidence="4" id="KW-1185">Reference proteome</keyword>
<dbReference type="EMBL" id="MU005781">
    <property type="protein sequence ID" value="KAF2704731.1"/>
    <property type="molecule type" value="Genomic_DNA"/>
</dbReference>
<feature type="region of interest" description="Disordered" evidence="1">
    <location>
        <begin position="90"/>
        <end position="128"/>
    </location>
</feature>
<gene>
    <name evidence="3" type="ORF">K504DRAFT_494551</name>
</gene>
<evidence type="ECO:0000313" key="3">
    <source>
        <dbReference type="EMBL" id="KAF2704731.1"/>
    </source>
</evidence>
<keyword evidence="2" id="KW-0732">Signal</keyword>
<dbReference type="Proteomes" id="UP000799428">
    <property type="component" value="Unassembled WGS sequence"/>
</dbReference>
<accession>A0A6G1JWY8</accession>
<feature type="chain" id="PRO_5026153029" evidence="2">
    <location>
        <begin position="20"/>
        <end position="128"/>
    </location>
</feature>
<reference evidence="3" key="1">
    <citation type="journal article" date="2020" name="Stud. Mycol.">
        <title>101 Dothideomycetes genomes: a test case for predicting lifestyles and emergence of pathogens.</title>
        <authorList>
            <person name="Haridas S."/>
            <person name="Albert R."/>
            <person name="Binder M."/>
            <person name="Bloem J."/>
            <person name="Labutti K."/>
            <person name="Salamov A."/>
            <person name="Andreopoulos B."/>
            <person name="Baker S."/>
            <person name="Barry K."/>
            <person name="Bills G."/>
            <person name="Bluhm B."/>
            <person name="Cannon C."/>
            <person name="Castanera R."/>
            <person name="Culley D."/>
            <person name="Daum C."/>
            <person name="Ezra D."/>
            <person name="Gonzalez J."/>
            <person name="Henrissat B."/>
            <person name="Kuo A."/>
            <person name="Liang C."/>
            <person name="Lipzen A."/>
            <person name="Lutzoni F."/>
            <person name="Magnuson J."/>
            <person name="Mondo S."/>
            <person name="Nolan M."/>
            <person name="Ohm R."/>
            <person name="Pangilinan J."/>
            <person name="Park H.-J."/>
            <person name="Ramirez L."/>
            <person name="Alfaro M."/>
            <person name="Sun H."/>
            <person name="Tritt A."/>
            <person name="Yoshinaga Y."/>
            <person name="Zwiers L.-H."/>
            <person name="Turgeon B."/>
            <person name="Goodwin S."/>
            <person name="Spatafora J."/>
            <person name="Crous P."/>
            <person name="Grigoriev I."/>
        </authorList>
    </citation>
    <scope>NUCLEOTIDE SEQUENCE</scope>
    <source>
        <strain evidence="3">CBS 279.74</strain>
    </source>
</reference>
<proteinExistence type="predicted"/>
<organism evidence="3 4">
    <name type="scientific">Pleomassaria siparia CBS 279.74</name>
    <dbReference type="NCBI Taxonomy" id="1314801"/>
    <lineage>
        <taxon>Eukaryota</taxon>
        <taxon>Fungi</taxon>
        <taxon>Dikarya</taxon>
        <taxon>Ascomycota</taxon>
        <taxon>Pezizomycotina</taxon>
        <taxon>Dothideomycetes</taxon>
        <taxon>Pleosporomycetidae</taxon>
        <taxon>Pleosporales</taxon>
        <taxon>Pleomassariaceae</taxon>
        <taxon>Pleomassaria</taxon>
    </lineage>
</organism>
<name>A0A6G1JWY8_9PLEO</name>
<sequence length="128" mass="13859">MQFTTTILALTLTFASTYAAATDKRQGADEVNAQLFTGRNCEPNTFVRVQNFIDDGSTTCGLIAVEPAIKCIDVKLNGARRQFTVYSRPDCTQNTPPFPAGNSVTWSAGENGPKGQDQGMRSFQFGPV</sequence>
<evidence type="ECO:0000313" key="4">
    <source>
        <dbReference type="Proteomes" id="UP000799428"/>
    </source>
</evidence>
<dbReference type="AlphaFoldDB" id="A0A6G1JWY8"/>
<protein>
    <submittedName>
        <fullName evidence="3">Uncharacterized protein</fullName>
    </submittedName>
</protein>